<dbReference type="Proteomes" id="UP000203229">
    <property type="component" value="Chromosome"/>
</dbReference>
<keyword evidence="2" id="KW-1185">Reference proteome</keyword>
<name>A0A222EPR3_9MOLU</name>
<dbReference type="EMBL" id="CP022535">
    <property type="protein sequence ID" value="ASP28520.1"/>
    <property type="molecule type" value="Genomic_DNA"/>
</dbReference>
<organism evidence="1 2">
    <name type="scientific">Spiroplasma corruscae</name>
    <dbReference type="NCBI Taxonomy" id="216934"/>
    <lineage>
        <taxon>Bacteria</taxon>
        <taxon>Bacillati</taxon>
        <taxon>Mycoplasmatota</taxon>
        <taxon>Mollicutes</taxon>
        <taxon>Entomoplasmatales</taxon>
        <taxon>Spiroplasmataceae</taxon>
        <taxon>Spiroplasma</taxon>
    </lineage>
</organism>
<dbReference type="AlphaFoldDB" id="A0A222EPR3"/>
<evidence type="ECO:0000313" key="2">
    <source>
        <dbReference type="Proteomes" id="UP000203229"/>
    </source>
</evidence>
<gene>
    <name evidence="1" type="ORF">SCORR_v1c07480</name>
</gene>
<sequence>MINNPYNYYNINQKLNDTIDLRYIFKFKMNKEWRCQIIMKRLVKN</sequence>
<reference evidence="1 2" key="1">
    <citation type="submission" date="2017-07" db="EMBL/GenBank/DDBJ databases">
        <title>Complete genome sequence of Spiroplasma corruscae EC-1 (DSM 19793).</title>
        <authorList>
            <person name="Tsai Y.-M."/>
            <person name="Lo W.-S."/>
            <person name="Kuo C.-H."/>
        </authorList>
    </citation>
    <scope>NUCLEOTIDE SEQUENCE [LARGE SCALE GENOMIC DNA]</scope>
    <source>
        <strain evidence="1 2">EC-1</strain>
    </source>
</reference>
<evidence type="ECO:0000313" key="1">
    <source>
        <dbReference type="EMBL" id="ASP28520.1"/>
    </source>
</evidence>
<protein>
    <submittedName>
        <fullName evidence="1">Uncharacterized protein</fullName>
    </submittedName>
</protein>
<dbReference type="KEGG" id="scou:SCORR_v1c07480"/>
<proteinExistence type="predicted"/>
<accession>A0A222EPR3</accession>